<dbReference type="RefSeq" id="WP_063049565.1">
    <property type="nucleotide sequence ID" value="NZ_JAAXOS010000006.1"/>
</dbReference>
<organism evidence="1 2">
    <name type="scientific">Nocardia gamkensis</name>
    <dbReference type="NCBI Taxonomy" id="352869"/>
    <lineage>
        <taxon>Bacteria</taxon>
        <taxon>Bacillati</taxon>
        <taxon>Actinomycetota</taxon>
        <taxon>Actinomycetes</taxon>
        <taxon>Mycobacteriales</taxon>
        <taxon>Nocardiaceae</taxon>
        <taxon>Nocardia</taxon>
    </lineage>
</organism>
<dbReference type="AlphaFoldDB" id="A0A7X6R3C2"/>
<gene>
    <name evidence="1" type="ORF">HGB38_13890</name>
</gene>
<evidence type="ECO:0000313" key="2">
    <source>
        <dbReference type="Proteomes" id="UP000540698"/>
    </source>
</evidence>
<proteinExistence type="predicted"/>
<dbReference type="EMBL" id="JAAXOS010000006">
    <property type="protein sequence ID" value="NKY27309.1"/>
    <property type="molecule type" value="Genomic_DNA"/>
</dbReference>
<accession>A0A7X6R3C2</accession>
<keyword evidence="2" id="KW-1185">Reference proteome</keyword>
<name>A0A7X6R3C2_9NOCA</name>
<dbReference type="Proteomes" id="UP000540698">
    <property type="component" value="Unassembled WGS sequence"/>
</dbReference>
<protein>
    <submittedName>
        <fullName evidence="1">Uncharacterized protein</fullName>
    </submittedName>
</protein>
<reference evidence="1 2" key="1">
    <citation type="submission" date="2020-04" db="EMBL/GenBank/DDBJ databases">
        <title>MicrobeNet Type strains.</title>
        <authorList>
            <person name="Nicholson A.C."/>
        </authorList>
    </citation>
    <scope>NUCLEOTIDE SEQUENCE [LARGE SCALE GENOMIC DNA]</scope>
    <source>
        <strain evidence="1 2">DSM 44956</strain>
    </source>
</reference>
<comment type="caution">
    <text evidence="1">The sequence shown here is derived from an EMBL/GenBank/DDBJ whole genome shotgun (WGS) entry which is preliminary data.</text>
</comment>
<sequence>MTGPAGSPHPEEPDVHLSVYLHDQRMDFAACLTAALVFVQEWNAHHRPDAVTVLPGDPTGLPRLPCERLYLEP</sequence>
<evidence type="ECO:0000313" key="1">
    <source>
        <dbReference type="EMBL" id="NKY27309.1"/>
    </source>
</evidence>